<sequence>MAEMESAAAKQAVPAQAVPEPAEASLIWRAGGREISYTARAGHLDVIDSEGVLEGKMFNVSYLAEKVDGQCVDARRRPVSFCFNGGPGSASVPINFGGIGPRRVVPNGCGFVDAANYEVEDNPGTLLTESDLVFLDALGTGWSFVAEGYGTERVYGLEADARAFCRAICQWLEDNGRWGSPLYLVGESYGTMRNSVLMRYLGEAGVPVAGVVMVSALFDWTQNLPGNDLYYVGMMPSFAATAQYFGLVGEDVDEDEWFDRASAFAGDEYASALLQGDRIDASRQRAVAEQLSAFIGLPVEYLIARNLRVSLEEFRRDLMAADEKVIGRLDMRFAGSALLPIQKASFYFACDDPASHAIEGAWYAAFRAFLRNEVGYRGPANYRLSVWGEIGIGWNWVHDEPGVDETTVAAPNVALDIAVALRRSPTTKLMIMGGRFDAATPWWNMEHTIAQLYLPRELREKIRFCRYGCGHMCYVDEPTLARMTQDFHEFYQA</sequence>
<dbReference type="GO" id="GO:0004185">
    <property type="term" value="F:serine-type carboxypeptidase activity"/>
    <property type="evidence" value="ECO:0007669"/>
    <property type="project" value="InterPro"/>
</dbReference>
<dbReference type="InterPro" id="IPR029058">
    <property type="entry name" value="AB_hydrolase_fold"/>
</dbReference>
<reference evidence="2" key="1">
    <citation type="submission" date="2019-08" db="EMBL/GenBank/DDBJ databases">
        <title>Arthrobacter sp. nov., isolated from plateau pika and Tibetan wild ass.</title>
        <authorList>
            <person name="Ge Y."/>
        </authorList>
    </citation>
    <scope>NUCLEOTIDE SEQUENCE [LARGE SCALE GENOMIC DNA]</scope>
    <source>
        <strain evidence="2">HF-1365</strain>
    </source>
</reference>
<organism evidence="1 2">
    <name type="scientific">Enorma shizhengliae</name>
    <dbReference type="NCBI Taxonomy" id="2606615"/>
    <lineage>
        <taxon>Bacteria</taxon>
        <taxon>Bacillati</taxon>
        <taxon>Actinomycetota</taxon>
        <taxon>Coriobacteriia</taxon>
        <taxon>Coriobacteriales</taxon>
        <taxon>Coriobacteriaceae</taxon>
        <taxon>Enorma</taxon>
    </lineage>
</organism>
<name>A0A7K0GAH4_9ACTN</name>
<dbReference type="InterPro" id="IPR001563">
    <property type="entry name" value="Peptidase_S10"/>
</dbReference>
<keyword evidence="2" id="KW-1185">Reference proteome</keyword>
<dbReference type="Pfam" id="PF00450">
    <property type="entry name" value="Peptidase_S10"/>
    <property type="match status" value="1"/>
</dbReference>
<gene>
    <name evidence="1" type="ORF">GJE22_09625</name>
</gene>
<dbReference type="AlphaFoldDB" id="A0A7K0GAH4"/>
<dbReference type="GO" id="GO:0006508">
    <property type="term" value="P:proteolysis"/>
    <property type="evidence" value="ECO:0007669"/>
    <property type="project" value="InterPro"/>
</dbReference>
<evidence type="ECO:0000313" key="1">
    <source>
        <dbReference type="EMBL" id="MRX80838.1"/>
    </source>
</evidence>
<dbReference type="Proteomes" id="UP000470010">
    <property type="component" value="Unassembled WGS sequence"/>
</dbReference>
<proteinExistence type="predicted"/>
<protein>
    <submittedName>
        <fullName evidence="1">Peptidase S10</fullName>
    </submittedName>
</protein>
<accession>A0A7K0GAH4</accession>
<dbReference type="EMBL" id="VTFZ01000016">
    <property type="protein sequence ID" value="MRX80838.1"/>
    <property type="molecule type" value="Genomic_DNA"/>
</dbReference>
<dbReference type="Gene3D" id="3.40.50.1820">
    <property type="entry name" value="alpha/beta hydrolase"/>
    <property type="match status" value="1"/>
</dbReference>
<dbReference type="SUPFAM" id="SSF53474">
    <property type="entry name" value="alpha/beta-Hydrolases"/>
    <property type="match status" value="1"/>
</dbReference>
<comment type="caution">
    <text evidence="1">The sequence shown here is derived from an EMBL/GenBank/DDBJ whole genome shotgun (WGS) entry which is preliminary data.</text>
</comment>
<evidence type="ECO:0000313" key="2">
    <source>
        <dbReference type="Proteomes" id="UP000470010"/>
    </source>
</evidence>
<dbReference type="RefSeq" id="WP_144688875.1">
    <property type="nucleotide sequence ID" value="NZ_VLLQ01000014.1"/>
</dbReference>